<evidence type="ECO:0000313" key="2">
    <source>
        <dbReference type="EMBL" id="GEU75868.1"/>
    </source>
</evidence>
<dbReference type="AlphaFoldDB" id="A0A6L2MPI5"/>
<keyword evidence="2" id="KW-0378">Hydrolase</keyword>
<keyword evidence="2" id="KW-0347">Helicase</keyword>
<feature type="compositionally biased region" description="Basic and acidic residues" evidence="1">
    <location>
        <begin position="13"/>
        <end position="22"/>
    </location>
</feature>
<feature type="compositionally biased region" description="Gly residues" evidence="1">
    <location>
        <begin position="1"/>
        <end position="11"/>
    </location>
</feature>
<reference evidence="2" key="1">
    <citation type="journal article" date="2019" name="Sci. Rep.">
        <title>Draft genome of Tanacetum cinerariifolium, the natural source of mosquito coil.</title>
        <authorList>
            <person name="Yamashiro T."/>
            <person name="Shiraishi A."/>
            <person name="Satake H."/>
            <person name="Nakayama K."/>
        </authorList>
    </citation>
    <scope>NUCLEOTIDE SEQUENCE</scope>
</reference>
<dbReference type="EMBL" id="BKCJ010007168">
    <property type="protein sequence ID" value="GEU75868.1"/>
    <property type="molecule type" value="Genomic_DNA"/>
</dbReference>
<dbReference type="InterPro" id="IPR027417">
    <property type="entry name" value="P-loop_NTPase"/>
</dbReference>
<gene>
    <name evidence="2" type="ORF">Tci_047846</name>
</gene>
<proteinExistence type="predicted"/>
<keyword evidence="2" id="KW-0547">Nucleotide-binding</keyword>
<feature type="compositionally biased region" description="Polar residues" evidence="1">
    <location>
        <begin position="163"/>
        <end position="174"/>
    </location>
</feature>
<dbReference type="GO" id="GO:0004386">
    <property type="term" value="F:helicase activity"/>
    <property type="evidence" value="ECO:0007669"/>
    <property type="project" value="UniProtKB-KW"/>
</dbReference>
<protein>
    <submittedName>
        <fullName evidence="2">Pre-mRNA-splicing factor ATP-dependent RNA helicase DEAH7</fullName>
    </submittedName>
</protein>
<keyword evidence="2" id="KW-0067">ATP-binding</keyword>
<accession>A0A6L2MPI5</accession>
<comment type="caution">
    <text evidence="2">The sequence shown here is derived from an EMBL/GenBank/DDBJ whole genome shotgun (WGS) entry which is preliminary data.</text>
</comment>
<feature type="region of interest" description="Disordered" evidence="1">
    <location>
        <begin position="156"/>
        <end position="175"/>
    </location>
</feature>
<organism evidence="2">
    <name type="scientific">Tanacetum cinerariifolium</name>
    <name type="common">Dalmatian daisy</name>
    <name type="synonym">Chrysanthemum cinerariifolium</name>
    <dbReference type="NCBI Taxonomy" id="118510"/>
    <lineage>
        <taxon>Eukaryota</taxon>
        <taxon>Viridiplantae</taxon>
        <taxon>Streptophyta</taxon>
        <taxon>Embryophyta</taxon>
        <taxon>Tracheophyta</taxon>
        <taxon>Spermatophyta</taxon>
        <taxon>Magnoliopsida</taxon>
        <taxon>eudicotyledons</taxon>
        <taxon>Gunneridae</taxon>
        <taxon>Pentapetalae</taxon>
        <taxon>asterids</taxon>
        <taxon>campanulids</taxon>
        <taxon>Asterales</taxon>
        <taxon>Asteraceae</taxon>
        <taxon>Asteroideae</taxon>
        <taxon>Anthemideae</taxon>
        <taxon>Anthemidinae</taxon>
        <taxon>Tanacetum</taxon>
    </lineage>
</organism>
<evidence type="ECO:0000256" key="1">
    <source>
        <dbReference type="SAM" id="MobiDB-lite"/>
    </source>
</evidence>
<sequence>MAGPVEGGGPKGTNDHEETPHPLKNEQIEGHVSALKSLIISHNQRNKGNPIRLDFESKDTKEVTDEDLGKPFKEARRTPLTRRIIEFDVETGFIMGVPEVIKISSFMDVVKSHELAKHFLNKVPTKVNEMMERLDDFVRSKEAYVRTELPRGEVGEAHRKTHSNTATFSSSTSHVEPIKVRKHRSILRLSLGKGALHKRLYLAQKTIRDGIRVGQIESLGEGCVAEGKRTSRHGGFPASEGNQCDQCELGERQEAKGERSYGVMDEHPNILPSNILGGRFRGTLDCRSEGGRIFGQKGVGKLMQKCLLVIWGNKGFFDNKEGNTAFDGDTFYLGDEASVKKKEAEVAKRLWEDRQLMTSGAVRETEVQTEFDDEEERRVILLVHDTKPPFLDGRIVKGSNLVREVHEKPSMNKSRQRFLELAGSKLGNILGVEKSAEQIDADTAVVGEDGEVDLKGEAKFQQHLTKGEAVSDFAKSKSLSQQRQYLPIFSIRDELLQVILENHVIVVVGNWFRKDNTIHSVFT</sequence>
<feature type="region of interest" description="Disordered" evidence="1">
    <location>
        <begin position="1"/>
        <end position="22"/>
    </location>
</feature>
<dbReference type="Gene3D" id="3.40.50.300">
    <property type="entry name" value="P-loop containing nucleotide triphosphate hydrolases"/>
    <property type="match status" value="1"/>
</dbReference>
<name>A0A6L2MPI5_TANCI</name>